<dbReference type="AlphaFoldDB" id="K5WR52"/>
<dbReference type="EMBL" id="JH930475">
    <property type="protein sequence ID" value="EKM52817.1"/>
    <property type="molecule type" value="Genomic_DNA"/>
</dbReference>
<gene>
    <name evidence="2" type="ORF">PHACADRAFT_261466</name>
</gene>
<dbReference type="Proteomes" id="UP000008370">
    <property type="component" value="Unassembled WGS sequence"/>
</dbReference>
<dbReference type="InParanoid" id="K5WR52"/>
<reference evidence="2 3" key="1">
    <citation type="journal article" date="2012" name="BMC Genomics">
        <title>Comparative genomics of the white-rot fungi, Phanerochaete carnosa and P. chrysosporium, to elucidate the genetic basis of the distinct wood types they colonize.</title>
        <authorList>
            <person name="Suzuki H."/>
            <person name="MacDonald J."/>
            <person name="Syed K."/>
            <person name="Salamov A."/>
            <person name="Hori C."/>
            <person name="Aerts A."/>
            <person name="Henrissat B."/>
            <person name="Wiebenga A."/>
            <person name="vanKuyk P.A."/>
            <person name="Barry K."/>
            <person name="Lindquist E."/>
            <person name="LaButti K."/>
            <person name="Lapidus A."/>
            <person name="Lucas S."/>
            <person name="Coutinho P."/>
            <person name="Gong Y."/>
            <person name="Samejima M."/>
            <person name="Mahadevan R."/>
            <person name="Abou-Zaid M."/>
            <person name="de Vries R.P."/>
            <person name="Igarashi K."/>
            <person name="Yadav J.S."/>
            <person name="Grigoriev I.V."/>
            <person name="Master E.R."/>
        </authorList>
    </citation>
    <scope>NUCLEOTIDE SEQUENCE [LARGE SCALE GENOMIC DNA]</scope>
    <source>
        <strain evidence="2 3">HHB-10118-sp</strain>
    </source>
</reference>
<sequence length="63" mass="7038">MSSHPPSDPYTLHPSDATDLRGGVSEYQSRIERQLYKLRGDLSKDEHTSLRPAASALVLAMRQ</sequence>
<evidence type="ECO:0000256" key="1">
    <source>
        <dbReference type="SAM" id="MobiDB-lite"/>
    </source>
</evidence>
<feature type="region of interest" description="Disordered" evidence="1">
    <location>
        <begin position="1"/>
        <end position="23"/>
    </location>
</feature>
<dbReference type="GeneID" id="18917998"/>
<evidence type="ECO:0000313" key="2">
    <source>
        <dbReference type="EMBL" id="EKM52817.1"/>
    </source>
</evidence>
<accession>K5WR52</accession>
<name>K5WR52_PHACS</name>
<dbReference type="KEGG" id="pco:PHACADRAFT_261466"/>
<organism evidence="2 3">
    <name type="scientific">Phanerochaete carnosa (strain HHB-10118-sp)</name>
    <name type="common">White-rot fungus</name>
    <name type="synonym">Peniophora carnosa</name>
    <dbReference type="NCBI Taxonomy" id="650164"/>
    <lineage>
        <taxon>Eukaryota</taxon>
        <taxon>Fungi</taxon>
        <taxon>Dikarya</taxon>
        <taxon>Basidiomycota</taxon>
        <taxon>Agaricomycotina</taxon>
        <taxon>Agaricomycetes</taxon>
        <taxon>Polyporales</taxon>
        <taxon>Phanerochaetaceae</taxon>
        <taxon>Phanerochaete</taxon>
    </lineage>
</organism>
<evidence type="ECO:0000313" key="3">
    <source>
        <dbReference type="Proteomes" id="UP000008370"/>
    </source>
</evidence>
<keyword evidence="3" id="KW-1185">Reference proteome</keyword>
<proteinExistence type="predicted"/>
<dbReference type="HOGENOM" id="CLU_2886564_0_0_1"/>
<protein>
    <submittedName>
        <fullName evidence="2">Uncharacterized protein</fullName>
    </submittedName>
</protein>
<dbReference type="RefSeq" id="XP_007399147.1">
    <property type="nucleotide sequence ID" value="XM_007399085.1"/>
</dbReference>